<dbReference type="InterPro" id="IPR046179">
    <property type="entry name" value="DUF6188"/>
</dbReference>
<dbReference type="Proteomes" id="UP000580910">
    <property type="component" value="Unassembled WGS sequence"/>
</dbReference>
<comment type="caution">
    <text evidence="1">The sequence shown here is derived from an EMBL/GenBank/DDBJ whole genome shotgun (WGS) entry which is preliminary data.</text>
</comment>
<dbReference type="Pfam" id="PF19686">
    <property type="entry name" value="DUF6188"/>
    <property type="match status" value="1"/>
</dbReference>
<organism evidence="1 2">
    <name type="scientific">Nocardioides ginsengisegetis</name>
    <dbReference type="NCBI Taxonomy" id="661491"/>
    <lineage>
        <taxon>Bacteria</taxon>
        <taxon>Bacillati</taxon>
        <taxon>Actinomycetota</taxon>
        <taxon>Actinomycetes</taxon>
        <taxon>Propionibacteriales</taxon>
        <taxon>Nocardioidaceae</taxon>
        <taxon>Nocardioides</taxon>
    </lineage>
</organism>
<keyword evidence="2" id="KW-1185">Reference proteome</keyword>
<reference evidence="1 2" key="1">
    <citation type="submission" date="2020-07" db="EMBL/GenBank/DDBJ databases">
        <title>Sequencing the genomes of 1000 actinobacteria strains.</title>
        <authorList>
            <person name="Klenk H.-P."/>
        </authorList>
    </citation>
    <scope>NUCLEOTIDE SEQUENCE [LARGE SCALE GENOMIC DNA]</scope>
    <source>
        <strain evidence="1 2">DSM 21349</strain>
    </source>
</reference>
<gene>
    <name evidence="1" type="ORF">FB382_002459</name>
</gene>
<protein>
    <submittedName>
        <fullName evidence="1">Uncharacterized protein</fullName>
    </submittedName>
</protein>
<dbReference type="AlphaFoldDB" id="A0A7W3J0R0"/>
<evidence type="ECO:0000313" key="1">
    <source>
        <dbReference type="EMBL" id="MBA8804168.1"/>
    </source>
</evidence>
<name>A0A7W3J0R0_9ACTN</name>
<evidence type="ECO:0000313" key="2">
    <source>
        <dbReference type="Proteomes" id="UP000580910"/>
    </source>
</evidence>
<sequence>MDIDIVGRVVASVGSEHAITLSLSGGAEVRIETVSEFTEPDRPQLVIDPQHLETDQELQRVLPGRIVEQVAVDADAGSLVVTLEGGVDLRVLPDIDFEAWSLTLDDGSSYVCLPGGGLGRWGPRH</sequence>
<dbReference type="RefSeq" id="WP_182539523.1">
    <property type="nucleotide sequence ID" value="NZ_JACGXA010000001.1"/>
</dbReference>
<accession>A0A7W3J0R0</accession>
<proteinExistence type="predicted"/>
<dbReference type="EMBL" id="JACGXA010000001">
    <property type="protein sequence ID" value="MBA8804168.1"/>
    <property type="molecule type" value="Genomic_DNA"/>
</dbReference>